<sequence length="48" mass="5645">MLEMSTDNCGRHRVPLEQLWITEIVEMLKEKIFKGINCRSTPDVLIKK</sequence>
<name>A0A2R9SYR2_9BACL</name>
<evidence type="ECO:0000313" key="1">
    <source>
        <dbReference type="EMBL" id="EFU42446.1"/>
    </source>
</evidence>
<dbReference type="KEGG" id="pvo:PVOR_09260"/>
<dbReference type="Proteomes" id="UP000003094">
    <property type="component" value="Unassembled WGS sequence"/>
</dbReference>
<dbReference type="AlphaFoldDB" id="A0A2R9SYR2"/>
<dbReference type="EMBL" id="ADHJ01000014">
    <property type="protein sequence ID" value="EFU42446.1"/>
    <property type="molecule type" value="Genomic_DNA"/>
</dbReference>
<gene>
    <name evidence="1" type="ORF">PVOR_09260</name>
</gene>
<keyword evidence="2" id="KW-1185">Reference proteome</keyword>
<proteinExistence type="predicted"/>
<organism evidence="1 2">
    <name type="scientific">Paenibacillus vortex V453</name>
    <dbReference type="NCBI Taxonomy" id="715225"/>
    <lineage>
        <taxon>Bacteria</taxon>
        <taxon>Bacillati</taxon>
        <taxon>Bacillota</taxon>
        <taxon>Bacilli</taxon>
        <taxon>Bacillales</taxon>
        <taxon>Paenibacillaceae</taxon>
        <taxon>Paenibacillus</taxon>
    </lineage>
</organism>
<comment type="caution">
    <text evidence="1">The sequence shown here is derived from an EMBL/GenBank/DDBJ whole genome shotgun (WGS) entry which is preliminary data.</text>
</comment>
<reference evidence="1 2" key="1">
    <citation type="journal article" date="2010" name="BMC Genomics">
        <title>Genome sequence of the pattern forming Paenibacillus vortex bacterium reveals potential for thriving in complex environments.</title>
        <authorList>
            <person name="Sirota-Madi A."/>
            <person name="Olender T."/>
            <person name="Helman Y."/>
            <person name="Ingham C."/>
            <person name="Brainis I."/>
            <person name="Roth D."/>
            <person name="Hagi E."/>
            <person name="Brodsky L."/>
            <person name="Leshkowitz D."/>
            <person name="Galatenko V."/>
            <person name="Nikolaev V."/>
            <person name="Mugasimangalam R.C."/>
            <person name="Bransburg-Zabary S."/>
            <person name="Gutnick D.L."/>
            <person name="Lancet D."/>
            <person name="Ben-Jacob E."/>
        </authorList>
    </citation>
    <scope>NUCLEOTIDE SEQUENCE [LARGE SCALE GENOMIC DNA]</scope>
    <source>
        <strain evidence="1 2">V453</strain>
    </source>
</reference>
<protein>
    <submittedName>
        <fullName evidence="1">Uncharacterized protein</fullName>
    </submittedName>
</protein>
<accession>A0A2R9SYR2</accession>
<evidence type="ECO:0000313" key="2">
    <source>
        <dbReference type="Proteomes" id="UP000003094"/>
    </source>
</evidence>